<keyword evidence="1" id="KW-0472">Membrane</keyword>
<proteinExistence type="predicted"/>
<sequence>MHNNGLLAGFIIDFNFGFGAYINLATPGMISLAYTFSTVDNTCGGEIRPGQMLHQSADVQYWFINQGNTGIDHFAQIMRWNISRHAHGNTAGAID</sequence>
<protein>
    <submittedName>
        <fullName evidence="2">Uncharacterized protein</fullName>
    </submittedName>
</protein>
<gene>
    <name evidence="2" type="ORF">MBHS_02454</name>
</gene>
<keyword evidence="3" id="KW-1185">Reference proteome</keyword>
<name>A0A1H6F914_9GAMM</name>
<dbReference type="EMBL" id="FMSV02000499">
    <property type="protein sequence ID" value="SEH06590.1"/>
    <property type="molecule type" value="Genomic_DNA"/>
</dbReference>
<organism evidence="2 3">
    <name type="scientific">Candidatus Venteria ishoeyi</name>
    <dbReference type="NCBI Taxonomy" id="1899563"/>
    <lineage>
        <taxon>Bacteria</taxon>
        <taxon>Pseudomonadati</taxon>
        <taxon>Pseudomonadota</taxon>
        <taxon>Gammaproteobacteria</taxon>
        <taxon>Thiotrichales</taxon>
        <taxon>Thiotrichaceae</taxon>
        <taxon>Venteria</taxon>
    </lineage>
</organism>
<evidence type="ECO:0000313" key="2">
    <source>
        <dbReference type="EMBL" id="SEH06590.1"/>
    </source>
</evidence>
<feature type="transmembrane region" description="Helical" evidence="1">
    <location>
        <begin position="6"/>
        <end position="24"/>
    </location>
</feature>
<evidence type="ECO:0000313" key="3">
    <source>
        <dbReference type="Proteomes" id="UP000236724"/>
    </source>
</evidence>
<keyword evidence="1" id="KW-0812">Transmembrane</keyword>
<dbReference type="Proteomes" id="UP000236724">
    <property type="component" value="Unassembled WGS sequence"/>
</dbReference>
<reference evidence="2 3" key="1">
    <citation type="submission" date="2016-10" db="EMBL/GenBank/DDBJ databases">
        <authorList>
            <person name="de Groot N.N."/>
        </authorList>
    </citation>
    <scope>NUCLEOTIDE SEQUENCE [LARGE SCALE GENOMIC DNA]</scope>
    <source>
        <strain evidence="2">MBHS1</strain>
    </source>
</reference>
<keyword evidence="1" id="KW-1133">Transmembrane helix</keyword>
<evidence type="ECO:0000256" key="1">
    <source>
        <dbReference type="SAM" id="Phobius"/>
    </source>
</evidence>
<accession>A0A1H6F914</accession>
<dbReference type="AlphaFoldDB" id="A0A1H6F914"/>